<evidence type="ECO:0000313" key="2">
    <source>
        <dbReference type="Proteomes" id="UP000095287"/>
    </source>
</evidence>
<dbReference type="WBParaSite" id="L893_g353.t1">
    <property type="protein sequence ID" value="L893_g353.t1"/>
    <property type="gene ID" value="L893_g353"/>
</dbReference>
<accession>A0A1I8A9R3</accession>
<protein>
    <submittedName>
        <fullName evidence="3">Uncharacterized protein</fullName>
    </submittedName>
</protein>
<feature type="compositionally biased region" description="Polar residues" evidence="1">
    <location>
        <begin position="1"/>
        <end position="18"/>
    </location>
</feature>
<evidence type="ECO:0000313" key="3">
    <source>
        <dbReference type="WBParaSite" id="L893_g353.t1"/>
    </source>
</evidence>
<organism evidence="2 3">
    <name type="scientific">Steinernema glaseri</name>
    <dbReference type="NCBI Taxonomy" id="37863"/>
    <lineage>
        <taxon>Eukaryota</taxon>
        <taxon>Metazoa</taxon>
        <taxon>Ecdysozoa</taxon>
        <taxon>Nematoda</taxon>
        <taxon>Chromadorea</taxon>
        <taxon>Rhabditida</taxon>
        <taxon>Tylenchina</taxon>
        <taxon>Panagrolaimomorpha</taxon>
        <taxon>Strongyloidoidea</taxon>
        <taxon>Steinernematidae</taxon>
        <taxon>Steinernema</taxon>
    </lineage>
</organism>
<dbReference type="Proteomes" id="UP000095287">
    <property type="component" value="Unplaced"/>
</dbReference>
<dbReference type="AlphaFoldDB" id="A0A1I8A9R3"/>
<sequence length="109" mass="12175">MYTLVTITSKQSTPQSNYGREAKGEKTPVSRRKEKHIPALERTDSCHVVRDIAQIRVNHLIGDNTSFLSTYIGVGSPGQSASRFLNQHEAHTALVCSIRDCLFPRHQSP</sequence>
<proteinExistence type="predicted"/>
<evidence type="ECO:0000256" key="1">
    <source>
        <dbReference type="SAM" id="MobiDB-lite"/>
    </source>
</evidence>
<feature type="region of interest" description="Disordered" evidence="1">
    <location>
        <begin position="1"/>
        <end position="36"/>
    </location>
</feature>
<reference evidence="3" key="1">
    <citation type="submission" date="2016-11" db="UniProtKB">
        <authorList>
            <consortium name="WormBaseParasite"/>
        </authorList>
    </citation>
    <scope>IDENTIFICATION</scope>
</reference>
<name>A0A1I8A9R3_9BILA</name>
<keyword evidence="2" id="KW-1185">Reference proteome</keyword>